<name>A0A1F7I0H6_9BACT</name>
<feature type="binding site" evidence="8">
    <location>
        <position position="69"/>
    </location>
    <ligand>
        <name>shikimate</name>
        <dbReference type="ChEBI" id="CHEBI:36208"/>
    </ligand>
</feature>
<evidence type="ECO:0000256" key="3">
    <source>
        <dbReference type="ARBA" id="ARBA00022605"/>
    </source>
</evidence>
<dbReference type="InterPro" id="IPR013708">
    <property type="entry name" value="Shikimate_DH-bd_N"/>
</dbReference>
<gene>
    <name evidence="8" type="primary">aroE</name>
    <name evidence="12" type="ORF">A3F03_04580</name>
</gene>
<feature type="binding site" evidence="8">
    <location>
        <position position="218"/>
    </location>
    <ligand>
        <name>NADP(+)</name>
        <dbReference type="ChEBI" id="CHEBI:58349"/>
    </ligand>
</feature>
<evidence type="ECO:0000256" key="7">
    <source>
        <dbReference type="ARBA" id="ARBA00049442"/>
    </source>
</evidence>
<keyword evidence="5 8" id="KW-0560">Oxidoreductase</keyword>
<evidence type="ECO:0000256" key="1">
    <source>
        <dbReference type="ARBA" id="ARBA00004871"/>
    </source>
</evidence>
<dbReference type="HAMAP" id="MF_00222">
    <property type="entry name" value="Shikimate_DH_AroE"/>
    <property type="match status" value="1"/>
</dbReference>
<feature type="domain" description="Quinate/shikimate 5-dehydrogenase/glutamyl-tRNA reductase" evidence="9">
    <location>
        <begin position="119"/>
        <end position="192"/>
    </location>
</feature>
<feature type="binding site" evidence="8">
    <location>
        <position position="248"/>
    </location>
    <ligand>
        <name>shikimate</name>
        <dbReference type="ChEBI" id="CHEBI:36208"/>
    </ligand>
</feature>
<dbReference type="GO" id="GO:0008652">
    <property type="term" value="P:amino acid biosynthetic process"/>
    <property type="evidence" value="ECO:0007669"/>
    <property type="project" value="UniProtKB-KW"/>
</dbReference>
<dbReference type="PANTHER" id="PTHR21089">
    <property type="entry name" value="SHIKIMATE DEHYDROGENASE"/>
    <property type="match status" value="1"/>
</dbReference>
<dbReference type="NCBIfam" id="TIGR00507">
    <property type="entry name" value="aroE"/>
    <property type="match status" value="1"/>
</dbReference>
<feature type="active site" description="Proton acceptor" evidence="8">
    <location>
        <position position="73"/>
    </location>
</feature>
<comment type="caution">
    <text evidence="12">The sequence shown here is derived from an EMBL/GenBank/DDBJ whole genome shotgun (WGS) entry which is preliminary data.</text>
</comment>
<evidence type="ECO:0000259" key="10">
    <source>
        <dbReference type="Pfam" id="PF08501"/>
    </source>
</evidence>
<dbReference type="InterPro" id="IPR046346">
    <property type="entry name" value="Aminoacid_DH-like_N_sf"/>
</dbReference>
<feature type="binding site" evidence="8">
    <location>
        <position position="94"/>
    </location>
    <ligand>
        <name>shikimate</name>
        <dbReference type="ChEBI" id="CHEBI:36208"/>
    </ligand>
</feature>
<dbReference type="InterPro" id="IPR036291">
    <property type="entry name" value="NAD(P)-bd_dom_sf"/>
</dbReference>
<comment type="function">
    <text evidence="8">Involved in the biosynthesis of the chorismate, which leads to the biosynthesis of aromatic amino acids. Catalyzes the reversible NADPH linked reduction of 3-dehydroshikimate (DHSA) to yield shikimate (SA).</text>
</comment>
<dbReference type="InterPro" id="IPR011342">
    <property type="entry name" value="Shikimate_DH"/>
</dbReference>
<feature type="binding site" evidence="8">
    <location>
        <begin position="20"/>
        <end position="22"/>
    </location>
    <ligand>
        <name>shikimate</name>
        <dbReference type="ChEBI" id="CHEBI:36208"/>
    </ligand>
</feature>
<dbReference type="GO" id="GO:0019632">
    <property type="term" value="P:shikimate metabolic process"/>
    <property type="evidence" value="ECO:0007669"/>
    <property type="project" value="InterPro"/>
</dbReference>
<comment type="catalytic activity">
    <reaction evidence="7 8">
        <text>shikimate + NADP(+) = 3-dehydroshikimate + NADPH + H(+)</text>
        <dbReference type="Rhea" id="RHEA:17737"/>
        <dbReference type="ChEBI" id="CHEBI:15378"/>
        <dbReference type="ChEBI" id="CHEBI:16630"/>
        <dbReference type="ChEBI" id="CHEBI:36208"/>
        <dbReference type="ChEBI" id="CHEBI:57783"/>
        <dbReference type="ChEBI" id="CHEBI:58349"/>
        <dbReference type="EC" id="1.1.1.25"/>
    </reaction>
</comment>
<dbReference type="InterPro" id="IPR006151">
    <property type="entry name" value="Shikm_DH/Glu-tRNA_Rdtase"/>
</dbReference>
<keyword evidence="4 8" id="KW-0521">NADP</keyword>
<dbReference type="Pfam" id="PF08501">
    <property type="entry name" value="Shikimate_dh_N"/>
    <property type="match status" value="1"/>
</dbReference>
<dbReference type="UniPathway" id="UPA00053">
    <property type="reaction ID" value="UER00087"/>
</dbReference>
<dbReference type="Pfam" id="PF18317">
    <property type="entry name" value="SDH_C"/>
    <property type="match status" value="1"/>
</dbReference>
<organism evidence="12 13">
    <name type="scientific">Candidatus Roizmanbacteria bacterium RIFCSPHIGHO2_12_FULL_41_11</name>
    <dbReference type="NCBI Taxonomy" id="1802052"/>
    <lineage>
        <taxon>Bacteria</taxon>
        <taxon>Candidatus Roizmaniibacteriota</taxon>
    </lineage>
</organism>
<dbReference type="AlphaFoldDB" id="A0A1F7I0H6"/>
<evidence type="ECO:0000256" key="6">
    <source>
        <dbReference type="ARBA" id="ARBA00023141"/>
    </source>
</evidence>
<reference evidence="12 13" key="1">
    <citation type="journal article" date="2016" name="Nat. Commun.">
        <title>Thousands of microbial genomes shed light on interconnected biogeochemical processes in an aquifer system.</title>
        <authorList>
            <person name="Anantharaman K."/>
            <person name="Brown C.T."/>
            <person name="Hug L.A."/>
            <person name="Sharon I."/>
            <person name="Castelle C.J."/>
            <person name="Probst A.J."/>
            <person name="Thomas B.C."/>
            <person name="Singh A."/>
            <person name="Wilkins M.J."/>
            <person name="Karaoz U."/>
            <person name="Brodie E.L."/>
            <person name="Williams K.H."/>
            <person name="Hubbard S.S."/>
            <person name="Banfield J.F."/>
        </authorList>
    </citation>
    <scope>NUCLEOTIDE SEQUENCE [LARGE SCALE GENOMIC DNA]</scope>
</reference>
<feature type="binding site" evidence="8">
    <location>
        <position position="109"/>
    </location>
    <ligand>
        <name>shikimate</name>
        <dbReference type="ChEBI" id="CHEBI:36208"/>
    </ligand>
</feature>
<protein>
    <recommendedName>
        <fullName evidence="2 8">Shikimate dehydrogenase (NADP(+))</fullName>
        <shortName evidence="8">SDH</shortName>
        <ecNumber evidence="2 8">1.1.1.25</ecNumber>
    </recommendedName>
</protein>
<evidence type="ECO:0000313" key="13">
    <source>
        <dbReference type="Proteomes" id="UP000176803"/>
    </source>
</evidence>
<feature type="binding site" evidence="8">
    <location>
        <begin position="132"/>
        <end position="136"/>
    </location>
    <ligand>
        <name>NADP(+)</name>
        <dbReference type="ChEBI" id="CHEBI:58349"/>
    </ligand>
</feature>
<comment type="subunit">
    <text evidence="8">Homodimer.</text>
</comment>
<evidence type="ECO:0000256" key="8">
    <source>
        <dbReference type="HAMAP-Rule" id="MF_00222"/>
    </source>
</evidence>
<accession>A0A1F7I0H6</accession>
<dbReference type="Proteomes" id="UP000176803">
    <property type="component" value="Unassembled WGS sequence"/>
</dbReference>
<dbReference type="SUPFAM" id="SSF53223">
    <property type="entry name" value="Aminoacid dehydrogenase-like, N-terminal domain"/>
    <property type="match status" value="1"/>
</dbReference>
<dbReference type="NCBIfam" id="NF001319">
    <property type="entry name" value="PRK00258.3-3"/>
    <property type="match status" value="1"/>
</dbReference>
<dbReference type="InterPro" id="IPR022893">
    <property type="entry name" value="Shikimate_DH_fam"/>
</dbReference>
<proteinExistence type="inferred from homology"/>
<dbReference type="Pfam" id="PF01488">
    <property type="entry name" value="Shikimate_DH"/>
    <property type="match status" value="1"/>
</dbReference>
<dbReference type="GO" id="GO:0004764">
    <property type="term" value="F:shikimate 3-dehydrogenase (NADP+) activity"/>
    <property type="evidence" value="ECO:0007669"/>
    <property type="project" value="UniProtKB-UniRule"/>
</dbReference>
<keyword evidence="3 8" id="KW-0028">Amino-acid biosynthesis</keyword>
<dbReference type="CDD" id="cd01065">
    <property type="entry name" value="NAD_bind_Shikimate_DH"/>
    <property type="match status" value="1"/>
</dbReference>
<evidence type="ECO:0000256" key="4">
    <source>
        <dbReference type="ARBA" id="ARBA00022857"/>
    </source>
</evidence>
<dbReference type="GO" id="GO:0050661">
    <property type="term" value="F:NADP binding"/>
    <property type="evidence" value="ECO:0007669"/>
    <property type="project" value="InterPro"/>
</dbReference>
<dbReference type="EMBL" id="MGAC01000050">
    <property type="protein sequence ID" value="OGK36879.1"/>
    <property type="molecule type" value="Genomic_DNA"/>
</dbReference>
<feature type="domain" description="SDH C-terminal" evidence="11">
    <location>
        <begin position="241"/>
        <end position="271"/>
    </location>
</feature>
<evidence type="ECO:0000259" key="11">
    <source>
        <dbReference type="Pfam" id="PF18317"/>
    </source>
</evidence>
<dbReference type="GO" id="GO:0009423">
    <property type="term" value="P:chorismate biosynthetic process"/>
    <property type="evidence" value="ECO:0007669"/>
    <property type="project" value="UniProtKB-UniRule"/>
</dbReference>
<comment type="caution">
    <text evidence="8">Lacks conserved residue(s) required for the propagation of feature annotation.</text>
</comment>
<evidence type="ECO:0000259" key="9">
    <source>
        <dbReference type="Pfam" id="PF01488"/>
    </source>
</evidence>
<keyword evidence="6 8" id="KW-0057">Aromatic amino acid biosynthesis</keyword>
<dbReference type="Gene3D" id="3.40.50.10860">
    <property type="entry name" value="Leucine Dehydrogenase, chain A, domain 1"/>
    <property type="match status" value="1"/>
</dbReference>
<dbReference type="Gene3D" id="3.40.50.720">
    <property type="entry name" value="NAD(P)-binding Rossmann-like Domain"/>
    <property type="match status" value="1"/>
</dbReference>
<feature type="binding site" evidence="8">
    <location>
        <position position="220"/>
    </location>
    <ligand>
        <name>shikimate</name>
        <dbReference type="ChEBI" id="CHEBI:36208"/>
    </ligand>
</feature>
<feature type="binding site" evidence="8">
    <location>
        <position position="241"/>
    </location>
    <ligand>
        <name>NADP(+)</name>
        <dbReference type="ChEBI" id="CHEBI:58349"/>
    </ligand>
</feature>
<dbReference type="InterPro" id="IPR041121">
    <property type="entry name" value="SDH_C"/>
</dbReference>
<dbReference type="EC" id="1.1.1.25" evidence="2 8"/>
<evidence type="ECO:0000256" key="5">
    <source>
        <dbReference type="ARBA" id="ARBA00023002"/>
    </source>
</evidence>
<dbReference type="GO" id="GO:0009073">
    <property type="term" value="P:aromatic amino acid family biosynthetic process"/>
    <property type="evidence" value="ECO:0007669"/>
    <property type="project" value="UniProtKB-KW"/>
</dbReference>
<evidence type="ECO:0000256" key="2">
    <source>
        <dbReference type="ARBA" id="ARBA00012962"/>
    </source>
</evidence>
<evidence type="ECO:0000313" key="12">
    <source>
        <dbReference type="EMBL" id="OGK36879.1"/>
    </source>
</evidence>
<dbReference type="SUPFAM" id="SSF51735">
    <property type="entry name" value="NAD(P)-binding Rossmann-fold domains"/>
    <property type="match status" value="1"/>
</dbReference>
<feature type="domain" description="Shikimate dehydrogenase substrate binding N-terminal" evidence="10">
    <location>
        <begin position="12"/>
        <end position="96"/>
    </location>
</feature>
<sequence>MNISAKTRLCLIIGDPVGHSLSPAMHNAAYEALKIDDRFVFVAAQVPVDEVKQVVKTVRTLNIRGLTCTMPHKIEVMKHLDWIDSAANKIGAVNSVVNEDGILKGYNTDWLGAVTPLEKIASLKNMPVAVIGAGGAARAIIYGLTHRQACVTIFNRNLQKAQSLASEFNCKAKSLDNLSILPNFKIIINATSLGMGEQHKLTPIPQQYLSKIHIVFDIVYDPPHTRLLAEAKTKGATVIAGWEMLLYQGTPQFELYTNRKAPESVMRSVLLKHLKPYE</sequence>
<comment type="similarity">
    <text evidence="8">Belongs to the shikimate dehydrogenase family.</text>
</comment>
<dbReference type="PANTHER" id="PTHR21089:SF1">
    <property type="entry name" value="BIFUNCTIONAL 3-DEHYDROQUINATE DEHYDRATASE_SHIKIMATE DEHYDROGENASE, CHLOROPLASTIC"/>
    <property type="match status" value="1"/>
</dbReference>
<comment type="pathway">
    <text evidence="1 8">Metabolic intermediate biosynthesis; chorismate biosynthesis; chorismate from D-erythrose 4-phosphate and phosphoenolpyruvate: step 4/7.</text>
</comment>